<dbReference type="PANTHER" id="PTHR31672:SF13">
    <property type="entry name" value="F-BOX PROTEIN CPR30-LIKE"/>
    <property type="match status" value="1"/>
</dbReference>
<reference evidence="2" key="1">
    <citation type="journal article" date="2016" name="Nat. Genet.">
        <title>A high-quality carrot genome assembly provides new insights into carotenoid accumulation and asterid genome evolution.</title>
        <authorList>
            <person name="Iorizzo M."/>
            <person name="Ellison S."/>
            <person name="Senalik D."/>
            <person name="Zeng P."/>
            <person name="Satapoomin P."/>
            <person name="Huang J."/>
            <person name="Bowman M."/>
            <person name="Iovene M."/>
            <person name="Sanseverino W."/>
            <person name="Cavagnaro P."/>
            <person name="Yildiz M."/>
            <person name="Macko-Podgorni A."/>
            <person name="Moranska E."/>
            <person name="Grzebelus E."/>
            <person name="Grzebelus D."/>
            <person name="Ashrafi H."/>
            <person name="Zheng Z."/>
            <person name="Cheng S."/>
            <person name="Spooner D."/>
            <person name="Van Deynze A."/>
            <person name="Simon P."/>
        </authorList>
    </citation>
    <scope>NUCLEOTIDE SEQUENCE</scope>
    <source>
        <tissue evidence="2">Leaf</tissue>
    </source>
</reference>
<proteinExistence type="predicted"/>
<dbReference type="PANTHER" id="PTHR31672">
    <property type="entry name" value="BNACNNG10540D PROTEIN"/>
    <property type="match status" value="1"/>
</dbReference>
<dbReference type="Proteomes" id="UP000077755">
    <property type="component" value="Chromosome 3"/>
</dbReference>
<keyword evidence="3" id="KW-1185">Reference proteome</keyword>
<dbReference type="InterPro" id="IPR001810">
    <property type="entry name" value="F-box_dom"/>
</dbReference>
<dbReference type="InterPro" id="IPR036047">
    <property type="entry name" value="F-box-like_dom_sf"/>
</dbReference>
<dbReference type="SUPFAM" id="SSF81383">
    <property type="entry name" value="F-box domain"/>
    <property type="match status" value="1"/>
</dbReference>
<evidence type="ECO:0000259" key="1">
    <source>
        <dbReference type="SMART" id="SM00256"/>
    </source>
</evidence>
<organism evidence="2 3">
    <name type="scientific">Daucus carota subsp. sativus</name>
    <name type="common">Carrot</name>
    <dbReference type="NCBI Taxonomy" id="79200"/>
    <lineage>
        <taxon>Eukaryota</taxon>
        <taxon>Viridiplantae</taxon>
        <taxon>Streptophyta</taxon>
        <taxon>Embryophyta</taxon>
        <taxon>Tracheophyta</taxon>
        <taxon>Spermatophyta</taxon>
        <taxon>Magnoliopsida</taxon>
        <taxon>eudicotyledons</taxon>
        <taxon>Gunneridae</taxon>
        <taxon>Pentapetalae</taxon>
        <taxon>asterids</taxon>
        <taxon>campanulids</taxon>
        <taxon>Apiales</taxon>
        <taxon>Apiaceae</taxon>
        <taxon>Apioideae</taxon>
        <taxon>Scandiceae</taxon>
        <taxon>Daucinae</taxon>
        <taxon>Daucus</taxon>
        <taxon>Daucus sect. Daucus</taxon>
    </lineage>
</organism>
<feature type="domain" description="F-box" evidence="1">
    <location>
        <begin position="12"/>
        <end position="52"/>
    </location>
</feature>
<dbReference type="AlphaFoldDB" id="A0AAF0WNW4"/>
<dbReference type="CDD" id="cd22157">
    <property type="entry name" value="F-box_AtFBW1-like"/>
    <property type="match status" value="1"/>
</dbReference>
<dbReference type="InterPro" id="IPR013187">
    <property type="entry name" value="F-box-assoc_dom_typ3"/>
</dbReference>
<accession>A0AAF0WNW4</accession>
<sequence length="364" mass="40974">MTSEYASNAEMLTEDLITDILVRLPVKSLLRCKSVSKPWFSLISSPNFTKYQLKHTLSKPGADRTLILKIDDDFISLLSLNPPQLNAPFAFPYTIGHFRIVGSCNGIVCVSAPRTFCYFPWYRRTHDIYLWNPATRQSKLIPPNIRDDIPSRAVGFGFDSVHNDYKVMRVASSFAEPFSAEVYSANADVWRKLDPMRSDYPEYGDFDVCVNGFLCCQGFYGMMALDLSTEVIASGIRLPHGSDKYSCITDFNDSIAIITYNKDELNPVIKLRTLDDEACLRGDGVEACWTLRLSIHVDLAGSSLSRVYGCFSTGDFMLGTEDTQDSVLLYNSHNKEATNVPCSIYFGRRIIKYHESLVSVNDPN</sequence>
<gene>
    <name evidence="2" type="ORF">DCAR_0310699</name>
</gene>
<dbReference type="InterPro" id="IPR050796">
    <property type="entry name" value="SCF_F-box_component"/>
</dbReference>
<evidence type="ECO:0000313" key="2">
    <source>
        <dbReference type="EMBL" id="WOG91450.1"/>
    </source>
</evidence>
<dbReference type="NCBIfam" id="TIGR01640">
    <property type="entry name" value="F_box_assoc_1"/>
    <property type="match status" value="1"/>
</dbReference>
<dbReference type="Pfam" id="PF08268">
    <property type="entry name" value="FBA_3"/>
    <property type="match status" value="1"/>
</dbReference>
<dbReference type="Gene3D" id="1.20.1280.50">
    <property type="match status" value="1"/>
</dbReference>
<evidence type="ECO:0000313" key="3">
    <source>
        <dbReference type="Proteomes" id="UP000077755"/>
    </source>
</evidence>
<dbReference type="EMBL" id="CP093345">
    <property type="protein sequence ID" value="WOG91450.1"/>
    <property type="molecule type" value="Genomic_DNA"/>
</dbReference>
<dbReference type="Pfam" id="PF00646">
    <property type="entry name" value="F-box"/>
    <property type="match status" value="1"/>
</dbReference>
<dbReference type="InterPro" id="IPR017451">
    <property type="entry name" value="F-box-assoc_interact_dom"/>
</dbReference>
<protein>
    <recommendedName>
        <fullName evidence="1">F-box domain-containing protein</fullName>
    </recommendedName>
</protein>
<name>A0AAF0WNW4_DAUCS</name>
<reference evidence="2" key="2">
    <citation type="submission" date="2022-03" db="EMBL/GenBank/DDBJ databases">
        <title>Draft title - Genomic analysis of global carrot germplasm unveils the trajectory of domestication and the origin of high carotenoid orange carrot.</title>
        <authorList>
            <person name="Iorizzo M."/>
            <person name="Ellison S."/>
            <person name="Senalik D."/>
            <person name="Macko-Podgorni A."/>
            <person name="Grzebelus D."/>
            <person name="Bostan H."/>
            <person name="Rolling W."/>
            <person name="Curaba J."/>
            <person name="Simon P."/>
        </authorList>
    </citation>
    <scope>NUCLEOTIDE SEQUENCE</scope>
    <source>
        <tissue evidence="2">Leaf</tissue>
    </source>
</reference>
<dbReference type="SMART" id="SM00256">
    <property type="entry name" value="FBOX"/>
    <property type="match status" value="1"/>
</dbReference>